<organism evidence="2 3">
    <name type="scientific">Candidatus Curtissbacteria bacterium GW2011_GWA1_41_11</name>
    <dbReference type="NCBI Taxonomy" id="1618409"/>
    <lineage>
        <taxon>Bacteria</taxon>
        <taxon>Candidatus Curtissiibacteriota</taxon>
    </lineage>
</organism>
<feature type="transmembrane region" description="Helical" evidence="1">
    <location>
        <begin position="26"/>
        <end position="45"/>
    </location>
</feature>
<dbReference type="EMBL" id="LCAG01000008">
    <property type="protein sequence ID" value="KKR87011.1"/>
    <property type="molecule type" value="Genomic_DNA"/>
</dbReference>
<evidence type="ECO:0008006" key="4">
    <source>
        <dbReference type="Google" id="ProtNLM"/>
    </source>
</evidence>
<evidence type="ECO:0000256" key="1">
    <source>
        <dbReference type="SAM" id="Phobius"/>
    </source>
</evidence>
<keyword evidence="1" id="KW-0472">Membrane</keyword>
<proteinExistence type="predicted"/>
<name>A0A0G0UHK6_9BACT</name>
<dbReference type="Proteomes" id="UP000034854">
    <property type="component" value="Unassembled WGS sequence"/>
</dbReference>
<evidence type="ECO:0000313" key="2">
    <source>
        <dbReference type="EMBL" id="KKR87011.1"/>
    </source>
</evidence>
<accession>A0A0G0UHK6</accession>
<dbReference type="AlphaFoldDB" id="A0A0G0UHK6"/>
<keyword evidence="1" id="KW-0812">Transmembrane</keyword>
<reference evidence="2 3" key="1">
    <citation type="journal article" date="2015" name="Nature">
        <title>rRNA introns, odd ribosomes, and small enigmatic genomes across a large radiation of phyla.</title>
        <authorList>
            <person name="Brown C.T."/>
            <person name="Hug L.A."/>
            <person name="Thomas B.C."/>
            <person name="Sharon I."/>
            <person name="Castelle C.J."/>
            <person name="Singh A."/>
            <person name="Wilkins M.J."/>
            <person name="Williams K.H."/>
            <person name="Banfield J.F."/>
        </authorList>
    </citation>
    <scope>NUCLEOTIDE SEQUENCE [LARGE SCALE GENOMIC DNA]</scope>
</reference>
<evidence type="ECO:0000313" key="3">
    <source>
        <dbReference type="Proteomes" id="UP000034854"/>
    </source>
</evidence>
<comment type="caution">
    <text evidence="2">The sequence shown here is derived from an EMBL/GenBank/DDBJ whole genome shotgun (WGS) entry which is preliminary data.</text>
</comment>
<protein>
    <recommendedName>
        <fullName evidence="4">LytR/CpsA/Psr regulator C-terminal domain-containing protein</fullName>
    </recommendedName>
</protein>
<sequence>MGREQARSIISGQAWKKQQDRSKLRSLVAVFITVTLLFAIVNGIAKGFSLKNQISDSKWDSKSSFAVAVDSINPSVFIYQPDSKNVAVLVLSGETLYETGSIGRPLDKISSSLEKSGVELIDTLSQTYGTKIGNFIKLTNRSEMDEKVAEKMFVNFASITTPFKILTTGFSDNISATNITRIDAFKLWWQFKGASTESLKFADLSGYQEEIINSDSKQVLGADTASLNRAVSEYMENREVVEEGKNIQIKNSSGKLEALSLAAMFVKSVGGNVIEVSDSEQEQEKTQIVVESKDSYSARYLANIFDCDITEAKNLQESGEIMIIIGLDFASRYFE</sequence>
<keyword evidence="1" id="KW-1133">Transmembrane helix</keyword>
<gene>
    <name evidence="2" type="ORF">UU34_C0008G0035</name>
</gene>